<dbReference type="EC" id="3.2.1.35" evidence="3"/>
<sequence length="119" mass="14041">METLKLARELRPNATWGYYHYPFCNARGDHSDYSCSKDAMNYNNQLAFLYNASGALFPSIYLNGEKSSGEAFRYIQAVLNETKRIANEQETPLSYYMYTKFEYDPYKKPHWFYNQACSF</sequence>
<dbReference type="OrthoDB" id="5796153at2759"/>
<dbReference type="InterPro" id="IPR018155">
    <property type="entry name" value="Hyaluronidase"/>
</dbReference>
<dbReference type="PANTHER" id="PTHR11769:SF35">
    <property type="entry name" value="HYALURONIDASE"/>
    <property type="match status" value="1"/>
</dbReference>
<dbReference type="GO" id="GO:0030214">
    <property type="term" value="P:hyaluronan catabolic process"/>
    <property type="evidence" value="ECO:0007669"/>
    <property type="project" value="TreeGrafter"/>
</dbReference>
<evidence type="ECO:0000313" key="5">
    <source>
        <dbReference type="Proteomes" id="UP000230423"/>
    </source>
</evidence>
<dbReference type="GO" id="GO:0004415">
    <property type="term" value="F:hyalurononglucosaminidase activity"/>
    <property type="evidence" value="ECO:0007669"/>
    <property type="project" value="UniProtKB-UniRule"/>
</dbReference>
<proteinExistence type="inferred from homology"/>
<keyword evidence="3" id="KW-0326">Glycosidase</keyword>
<evidence type="ECO:0000256" key="2">
    <source>
        <dbReference type="ARBA" id="ARBA00023157"/>
    </source>
</evidence>
<protein>
    <recommendedName>
        <fullName evidence="3">Hyaluronidase</fullName>
        <ecNumber evidence="3">3.2.1.35</ecNumber>
    </recommendedName>
</protein>
<reference evidence="4 5" key="1">
    <citation type="submission" date="2015-09" db="EMBL/GenBank/DDBJ databases">
        <title>Draft genome of the parasitic nematode Teladorsagia circumcincta isolate WARC Sus (inbred).</title>
        <authorList>
            <person name="Mitreva M."/>
        </authorList>
    </citation>
    <scope>NUCLEOTIDE SEQUENCE [LARGE SCALE GENOMIC DNA]</scope>
    <source>
        <strain evidence="4 5">S</strain>
    </source>
</reference>
<dbReference type="Pfam" id="PF01630">
    <property type="entry name" value="Glyco_hydro_56"/>
    <property type="match status" value="1"/>
</dbReference>
<dbReference type="PANTHER" id="PTHR11769">
    <property type="entry name" value="HYALURONIDASE"/>
    <property type="match status" value="1"/>
</dbReference>
<accession>A0A2G9TCL3</accession>
<dbReference type="GO" id="GO:0005975">
    <property type="term" value="P:carbohydrate metabolic process"/>
    <property type="evidence" value="ECO:0007669"/>
    <property type="project" value="InterPro"/>
</dbReference>
<gene>
    <name evidence="4" type="ORF">TELCIR_22984</name>
</gene>
<comment type="catalytic activity">
    <reaction evidence="3">
        <text>Random hydrolysis of (1-&gt;4)-linkages between N-acetyl-beta-D-glucosamine and D-glucuronate residues in hyaluronate.</text>
        <dbReference type="EC" id="3.2.1.35"/>
    </reaction>
</comment>
<dbReference type="SUPFAM" id="SSF51445">
    <property type="entry name" value="(Trans)glycosidases"/>
    <property type="match status" value="1"/>
</dbReference>
<keyword evidence="2" id="KW-1015">Disulfide bond</keyword>
<evidence type="ECO:0000313" key="4">
    <source>
        <dbReference type="EMBL" id="PIO55628.1"/>
    </source>
</evidence>
<comment type="similarity">
    <text evidence="1 3">Belongs to the glycosyl hydrolase 56 family.</text>
</comment>
<keyword evidence="3" id="KW-0378">Hydrolase</keyword>
<dbReference type="AlphaFoldDB" id="A0A2G9TCL3"/>
<dbReference type="InterPro" id="IPR017853">
    <property type="entry name" value="GH"/>
</dbReference>
<keyword evidence="5" id="KW-1185">Reference proteome</keyword>
<dbReference type="Gene3D" id="3.20.20.70">
    <property type="entry name" value="Aldolase class I"/>
    <property type="match status" value="1"/>
</dbReference>
<dbReference type="Proteomes" id="UP000230423">
    <property type="component" value="Unassembled WGS sequence"/>
</dbReference>
<evidence type="ECO:0000256" key="1">
    <source>
        <dbReference type="ARBA" id="ARBA00008871"/>
    </source>
</evidence>
<evidence type="ECO:0000256" key="3">
    <source>
        <dbReference type="RuleBase" id="RU610713"/>
    </source>
</evidence>
<name>A0A2G9TCL3_TELCI</name>
<dbReference type="InterPro" id="IPR013785">
    <property type="entry name" value="Aldolase_TIM"/>
</dbReference>
<organism evidence="4 5">
    <name type="scientific">Teladorsagia circumcincta</name>
    <name type="common">Brown stomach worm</name>
    <name type="synonym">Ostertagia circumcincta</name>
    <dbReference type="NCBI Taxonomy" id="45464"/>
    <lineage>
        <taxon>Eukaryota</taxon>
        <taxon>Metazoa</taxon>
        <taxon>Ecdysozoa</taxon>
        <taxon>Nematoda</taxon>
        <taxon>Chromadorea</taxon>
        <taxon>Rhabditida</taxon>
        <taxon>Rhabditina</taxon>
        <taxon>Rhabditomorpha</taxon>
        <taxon>Strongyloidea</taxon>
        <taxon>Trichostrongylidae</taxon>
        <taxon>Teladorsagia</taxon>
    </lineage>
</organism>
<dbReference type="EMBL" id="KZ384985">
    <property type="protein sequence ID" value="PIO55628.1"/>
    <property type="molecule type" value="Genomic_DNA"/>
</dbReference>